<feature type="non-terminal residue" evidence="2">
    <location>
        <position position="1"/>
    </location>
</feature>
<feature type="region of interest" description="Disordered" evidence="1">
    <location>
        <begin position="132"/>
        <end position="161"/>
    </location>
</feature>
<evidence type="ECO:0000313" key="2">
    <source>
        <dbReference type="EMBL" id="AIA85342.1"/>
    </source>
</evidence>
<feature type="non-terminal residue" evidence="2">
    <location>
        <position position="161"/>
    </location>
</feature>
<reference evidence="2" key="1">
    <citation type="journal article" date="2013" name="Environ. Microbiol.">
        <title>Seasonally variable intestinal metagenomes of the red palm weevil (Rhynchophorus ferrugineus).</title>
        <authorList>
            <person name="Jia S."/>
            <person name="Zhang X."/>
            <person name="Zhang G."/>
            <person name="Yin A."/>
            <person name="Zhang S."/>
            <person name="Li F."/>
            <person name="Wang L."/>
            <person name="Zhao D."/>
            <person name="Yun Q."/>
            <person name="Tala"/>
            <person name="Wang J."/>
            <person name="Sun G."/>
            <person name="Baabdullah M."/>
            <person name="Yu X."/>
            <person name="Hu S."/>
            <person name="Al-Mssallem I.S."/>
            <person name="Yu J."/>
        </authorList>
    </citation>
    <scope>NUCLEOTIDE SEQUENCE</scope>
</reference>
<dbReference type="AlphaFoldDB" id="A0A060BRP0"/>
<dbReference type="SUPFAM" id="SSF53448">
    <property type="entry name" value="Nucleotide-diphospho-sugar transferases"/>
    <property type="match status" value="1"/>
</dbReference>
<evidence type="ECO:0000256" key="1">
    <source>
        <dbReference type="SAM" id="MobiDB-lite"/>
    </source>
</evidence>
<accession>A0A060BRP0</accession>
<sequence length="161" mass="17510">YWNALLLPLMVLQRKVLRSDADHDSSDVAPSPLARRHAARHDVDRTRRRPVRPALSCRRVHPSGRDATLMSENGFMSITATGKTYPVGLSIVVPVYRGAATVGTLVAELSKLRPEGGIEIVLVNDGSPTIPAMSAGSWRRPRRCRSPISSTRGTSASTTRS</sequence>
<dbReference type="Gene3D" id="3.90.550.10">
    <property type="entry name" value="Spore Coat Polysaccharide Biosynthesis Protein SpsA, Chain A"/>
    <property type="match status" value="1"/>
</dbReference>
<dbReference type="InterPro" id="IPR029044">
    <property type="entry name" value="Nucleotide-diphossugar_trans"/>
</dbReference>
<organism evidence="2">
    <name type="scientific">uncultured Leptospira sp</name>
    <dbReference type="NCBI Taxonomy" id="253437"/>
    <lineage>
        <taxon>Bacteria</taxon>
        <taxon>Pseudomonadati</taxon>
        <taxon>Spirochaetota</taxon>
        <taxon>Spirochaetia</taxon>
        <taxon>Leptospirales</taxon>
        <taxon>Leptospiraceae</taxon>
        <taxon>Leptospira</taxon>
        <taxon>environmental samples</taxon>
    </lineage>
</organism>
<name>A0A060BRP0_9LEPT</name>
<dbReference type="EMBL" id="KF118083">
    <property type="protein sequence ID" value="AIA85342.1"/>
    <property type="molecule type" value="Genomic_DNA"/>
</dbReference>
<protein>
    <submittedName>
        <fullName evidence="2">CAZy families GT2 protein</fullName>
    </submittedName>
</protein>
<feature type="region of interest" description="Disordered" evidence="1">
    <location>
        <begin position="21"/>
        <end position="51"/>
    </location>
</feature>
<feature type="compositionally biased region" description="Low complexity" evidence="1">
    <location>
        <begin position="146"/>
        <end position="161"/>
    </location>
</feature>
<proteinExistence type="predicted"/>